<organism evidence="3 4">
    <name type="scientific">Cohnella zeiphila</name>
    <dbReference type="NCBI Taxonomy" id="2761120"/>
    <lineage>
        <taxon>Bacteria</taxon>
        <taxon>Bacillati</taxon>
        <taxon>Bacillota</taxon>
        <taxon>Bacilli</taxon>
        <taxon>Bacillales</taxon>
        <taxon>Paenibacillaceae</taxon>
        <taxon>Cohnella</taxon>
    </lineage>
</organism>
<comment type="caution">
    <text evidence="3">The sequence shown here is derived from an EMBL/GenBank/DDBJ whole genome shotgun (WGS) entry which is preliminary data.</text>
</comment>
<comment type="similarity">
    <text evidence="1">Belongs to the azoreductase type 2 family.</text>
</comment>
<dbReference type="PANTHER" id="PTHR30543:SF21">
    <property type="entry name" value="NAD(P)H-DEPENDENT FMN REDUCTASE LOT6"/>
    <property type="match status" value="1"/>
</dbReference>
<dbReference type="GO" id="GO:0005829">
    <property type="term" value="C:cytosol"/>
    <property type="evidence" value="ECO:0007669"/>
    <property type="project" value="TreeGrafter"/>
</dbReference>
<protein>
    <submittedName>
        <fullName evidence="3">NAD(P)H-dependent oxidoreductase</fullName>
    </submittedName>
</protein>
<feature type="domain" description="NADPH-dependent FMN reductase-like" evidence="2">
    <location>
        <begin position="1"/>
        <end position="140"/>
    </location>
</feature>
<sequence length="182" mass="19078">MKLALIAGSNRKNASSTILLRYVERVLASRNIEVAFVELAELPLPLYSPDDAIHPNALTLRQAVEDADGLILATPEYHNSVSGTLKNALDYLDIGLVKGKPVLSVSSAGGPIGFGSLQHLQGIVRGLHGVNCPEWISIGYGSNAFGPDGAPADEGVSIRIEGAVKELTDMARALAPLAAEAI</sequence>
<reference evidence="3 4" key="1">
    <citation type="submission" date="2020-08" db="EMBL/GenBank/DDBJ databases">
        <title>Cohnella phylogeny.</title>
        <authorList>
            <person name="Dunlap C."/>
        </authorList>
    </citation>
    <scope>NUCLEOTIDE SEQUENCE [LARGE SCALE GENOMIC DNA]</scope>
    <source>
        <strain evidence="3 4">CBP 2801</strain>
    </source>
</reference>
<dbReference type="Proteomes" id="UP000564644">
    <property type="component" value="Unassembled WGS sequence"/>
</dbReference>
<dbReference type="PANTHER" id="PTHR30543">
    <property type="entry name" value="CHROMATE REDUCTASE"/>
    <property type="match status" value="1"/>
</dbReference>
<evidence type="ECO:0000256" key="1">
    <source>
        <dbReference type="ARBA" id="ARBA00009428"/>
    </source>
</evidence>
<dbReference type="GO" id="GO:0016491">
    <property type="term" value="F:oxidoreductase activity"/>
    <property type="evidence" value="ECO:0007669"/>
    <property type="project" value="InterPro"/>
</dbReference>
<dbReference type="SUPFAM" id="SSF52218">
    <property type="entry name" value="Flavoproteins"/>
    <property type="match status" value="1"/>
</dbReference>
<dbReference type="RefSeq" id="WP_185132247.1">
    <property type="nucleotide sequence ID" value="NZ_JACJVO010000034.1"/>
</dbReference>
<dbReference type="InterPro" id="IPR005025">
    <property type="entry name" value="FMN_Rdtase-like_dom"/>
</dbReference>
<keyword evidence="4" id="KW-1185">Reference proteome</keyword>
<gene>
    <name evidence="3" type="ORF">H7C18_27050</name>
</gene>
<evidence type="ECO:0000259" key="2">
    <source>
        <dbReference type="Pfam" id="PF03358"/>
    </source>
</evidence>
<name>A0A7X0VYD5_9BACL</name>
<evidence type="ECO:0000313" key="4">
    <source>
        <dbReference type="Proteomes" id="UP000564644"/>
    </source>
</evidence>
<dbReference type="EMBL" id="JACJVO010000034">
    <property type="protein sequence ID" value="MBB6734590.1"/>
    <property type="molecule type" value="Genomic_DNA"/>
</dbReference>
<dbReference type="Gene3D" id="3.40.50.360">
    <property type="match status" value="1"/>
</dbReference>
<proteinExistence type="inferred from homology"/>
<dbReference type="InterPro" id="IPR029039">
    <property type="entry name" value="Flavoprotein-like_sf"/>
</dbReference>
<accession>A0A7X0VYD5</accession>
<evidence type="ECO:0000313" key="3">
    <source>
        <dbReference type="EMBL" id="MBB6734590.1"/>
    </source>
</evidence>
<dbReference type="Pfam" id="PF03358">
    <property type="entry name" value="FMN_red"/>
    <property type="match status" value="1"/>
</dbReference>
<dbReference type="AlphaFoldDB" id="A0A7X0VYD5"/>
<dbReference type="GO" id="GO:0010181">
    <property type="term" value="F:FMN binding"/>
    <property type="evidence" value="ECO:0007669"/>
    <property type="project" value="TreeGrafter"/>
</dbReference>
<dbReference type="InterPro" id="IPR050712">
    <property type="entry name" value="NAD(P)H-dep_reductase"/>
</dbReference>